<protein>
    <submittedName>
        <fullName evidence="1">Uncharacterized protein</fullName>
    </submittedName>
</protein>
<keyword evidence="2" id="KW-1185">Reference proteome</keyword>
<dbReference type="AlphaFoldDB" id="A0A5N6ZHC3"/>
<gene>
    <name evidence="1" type="ORF">BDV28DRAFT_1642</name>
</gene>
<evidence type="ECO:0000313" key="1">
    <source>
        <dbReference type="EMBL" id="KAE8357042.1"/>
    </source>
</evidence>
<proteinExistence type="predicted"/>
<dbReference type="Proteomes" id="UP000327118">
    <property type="component" value="Unassembled WGS sequence"/>
</dbReference>
<accession>A0A5N6ZHC3</accession>
<sequence>MSRGNTCQSHRCRSEGPGLEPIRHAQYFSISRTSKMSGRCLNKIFMRAYKFKSWAVPTTQRTYIHPLAASRYQAFQHVHVDKSLDAVGQQRLVINGFIGDAHGSSMMDR</sequence>
<evidence type="ECO:0000313" key="2">
    <source>
        <dbReference type="Proteomes" id="UP000327118"/>
    </source>
</evidence>
<name>A0A5N6ZHC3_9EURO</name>
<organism evidence="1 2">
    <name type="scientific">Aspergillus coremiiformis</name>
    <dbReference type="NCBI Taxonomy" id="138285"/>
    <lineage>
        <taxon>Eukaryota</taxon>
        <taxon>Fungi</taxon>
        <taxon>Dikarya</taxon>
        <taxon>Ascomycota</taxon>
        <taxon>Pezizomycotina</taxon>
        <taxon>Eurotiomycetes</taxon>
        <taxon>Eurotiomycetidae</taxon>
        <taxon>Eurotiales</taxon>
        <taxon>Aspergillaceae</taxon>
        <taxon>Aspergillus</taxon>
        <taxon>Aspergillus subgen. Circumdati</taxon>
    </lineage>
</organism>
<dbReference type="EMBL" id="ML739033">
    <property type="protein sequence ID" value="KAE8357042.1"/>
    <property type="molecule type" value="Genomic_DNA"/>
</dbReference>
<reference evidence="2" key="1">
    <citation type="submission" date="2019-04" db="EMBL/GenBank/DDBJ databases">
        <title>Friends and foes A comparative genomics studyof 23 Aspergillus species from section Flavi.</title>
        <authorList>
            <consortium name="DOE Joint Genome Institute"/>
            <person name="Kjaerbolling I."/>
            <person name="Vesth T."/>
            <person name="Frisvad J.C."/>
            <person name="Nybo J.L."/>
            <person name="Theobald S."/>
            <person name="Kildgaard S."/>
            <person name="Isbrandt T."/>
            <person name="Kuo A."/>
            <person name="Sato A."/>
            <person name="Lyhne E.K."/>
            <person name="Kogle M.E."/>
            <person name="Wiebenga A."/>
            <person name="Kun R.S."/>
            <person name="Lubbers R.J."/>
            <person name="Makela M.R."/>
            <person name="Barry K."/>
            <person name="Chovatia M."/>
            <person name="Clum A."/>
            <person name="Daum C."/>
            <person name="Haridas S."/>
            <person name="He G."/>
            <person name="LaButti K."/>
            <person name="Lipzen A."/>
            <person name="Mondo S."/>
            <person name="Riley R."/>
            <person name="Salamov A."/>
            <person name="Simmons B.A."/>
            <person name="Magnuson J.K."/>
            <person name="Henrissat B."/>
            <person name="Mortensen U.H."/>
            <person name="Larsen T.O."/>
            <person name="Devries R.P."/>
            <person name="Grigoriev I.V."/>
            <person name="Machida M."/>
            <person name="Baker S.E."/>
            <person name="Andersen M.R."/>
        </authorList>
    </citation>
    <scope>NUCLEOTIDE SEQUENCE [LARGE SCALE GENOMIC DNA]</scope>
    <source>
        <strain evidence="2">CBS 553.77</strain>
    </source>
</reference>